<dbReference type="Proteomes" id="UP000887565">
    <property type="component" value="Unplaced"/>
</dbReference>
<proteinExistence type="predicted"/>
<keyword evidence="1" id="KW-1185">Reference proteome</keyword>
<name>A0A915IMK2_ROMCU</name>
<dbReference type="WBParaSite" id="nRc.2.0.1.t15040-RA">
    <property type="protein sequence ID" value="nRc.2.0.1.t15040-RA"/>
    <property type="gene ID" value="nRc.2.0.1.g15040"/>
</dbReference>
<reference evidence="2" key="1">
    <citation type="submission" date="2022-11" db="UniProtKB">
        <authorList>
            <consortium name="WormBaseParasite"/>
        </authorList>
    </citation>
    <scope>IDENTIFICATION</scope>
</reference>
<evidence type="ECO:0000313" key="2">
    <source>
        <dbReference type="WBParaSite" id="nRc.2.0.1.t15040-RA"/>
    </source>
</evidence>
<sequence length="142" mass="16110">MFYYCNNVIHKFGTVRAIQPTFFEVFDCDVFDCDVLDCDVFDEPIFPNTLSFFVERRSISSRLTFNGAPIGPKLRLKLGFCFLNDDCAFETLPIFDDIFVDGASTSLIDNDEPPTASTPPPKHRPFFLTRSDAACQNDVENN</sequence>
<organism evidence="1 2">
    <name type="scientific">Romanomermis culicivorax</name>
    <name type="common">Nematode worm</name>
    <dbReference type="NCBI Taxonomy" id="13658"/>
    <lineage>
        <taxon>Eukaryota</taxon>
        <taxon>Metazoa</taxon>
        <taxon>Ecdysozoa</taxon>
        <taxon>Nematoda</taxon>
        <taxon>Enoplea</taxon>
        <taxon>Dorylaimia</taxon>
        <taxon>Mermithida</taxon>
        <taxon>Mermithoidea</taxon>
        <taxon>Mermithidae</taxon>
        <taxon>Romanomermis</taxon>
    </lineage>
</organism>
<dbReference type="AlphaFoldDB" id="A0A915IMK2"/>
<protein>
    <submittedName>
        <fullName evidence="2">Uncharacterized protein</fullName>
    </submittedName>
</protein>
<evidence type="ECO:0000313" key="1">
    <source>
        <dbReference type="Proteomes" id="UP000887565"/>
    </source>
</evidence>
<accession>A0A915IMK2</accession>